<dbReference type="PANTHER" id="PTHR42928:SF5">
    <property type="entry name" value="BLR1237 PROTEIN"/>
    <property type="match status" value="1"/>
</dbReference>
<protein>
    <recommendedName>
        <fullName evidence="5">Tripartite-type tricarboxylate transporter, receptor component TctC</fullName>
    </recommendedName>
</protein>
<dbReference type="PIRSF" id="PIRSF017082">
    <property type="entry name" value="YflP"/>
    <property type="match status" value="1"/>
</dbReference>
<name>A0A1X3FVC5_9BRAD</name>
<gene>
    <name evidence="3" type="ORF">BSZ18_34105</name>
</gene>
<sequence length="325" mass="34525">MSRCGLKTFAIAAMHAVVSALLATAAGAQDYPTKPVTLIVPWPAGGSTDISMRAIADSASKVLGQPIVIDNKAGGGGTVGPATMAAAAKPDGYTISQLPITVFRLPLMQEVSWDPAKDFTYIIHLTGYTFGVTTSAESQFKSWKDVVEFAKANPGKVTYATPGTGTSLHIGMEQIAAMSGIKLTQVPFKGGAETNAAVLGQHTMLQADSTGWRPLVDAGKLKLLMVWTGARSPNYPDVPTLKELGYPMVYDSPFGIAGPKGMDPKIVAKLHDAFKKAVEDPAVIATLAKYDMVPSYKNTEDYKKFVVEVTESERKVIDTLGLAKK</sequence>
<proteinExistence type="inferred from homology"/>
<dbReference type="CDD" id="cd07012">
    <property type="entry name" value="PBP2_Bug_TTT"/>
    <property type="match status" value="1"/>
</dbReference>
<dbReference type="EMBL" id="NAFI01000188">
    <property type="protein sequence ID" value="OSJ02753.1"/>
    <property type="molecule type" value="Genomic_DNA"/>
</dbReference>
<dbReference type="Gene3D" id="3.40.190.10">
    <property type="entry name" value="Periplasmic binding protein-like II"/>
    <property type="match status" value="1"/>
</dbReference>
<dbReference type="RefSeq" id="WP_085361931.1">
    <property type="nucleotide sequence ID" value="NZ_NAFD01000176.1"/>
</dbReference>
<dbReference type="Proteomes" id="UP000193553">
    <property type="component" value="Unassembled WGS sequence"/>
</dbReference>
<organism evidence="3 4">
    <name type="scientific">Bradyrhizobium canariense</name>
    <dbReference type="NCBI Taxonomy" id="255045"/>
    <lineage>
        <taxon>Bacteria</taxon>
        <taxon>Pseudomonadati</taxon>
        <taxon>Pseudomonadota</taxon>
        <taxon>Alphaproteobacteria</taxon>
        <taxon>Hyphomicrobiales</taxon>
        <taxon>Nitrobacteraceae</taxon>
        <taxon>Bradyrhizobium</taxon>
    </lineage>
</organism>
<dbReference type="Pfam" id="PF03401">
    <property type="entry name" value="TctC"/>
    <property type="match status" value="1"/>
</dbReference>
<comment type="similarity">
    <text evidence="1">Belongs to the UPF0065 (bug) family.</text>
</comment>
<dbReference type="InterPro" id="IPR042100">
    <property type="entry name" value="Bug_dom1"/>
</dbReference>
<dbReference type="InterPro" id="IPR005064">
    <property type="entry name" value="BUG"/>
</dbReference>
<evidence type="ECO:0000313" key="4">
    <source>
        <dbReference type="Proteomes" id="UP000193553"/>
    </source>
</evidence>
<accession>A0A1X3FVC5</accession>
<evidence type="ECO:0000256" key="1">
    <source>
        <dbReference type="ARBA" id="ARBA00006987"/>
    </source>
</evidence>
<evidence type="ECO:0000256" key="2">
    <source>
        <dbReference type="SAM" id="SignalP"/>
    </source>
</evidence>
<dbReference type="AlphaFoldDB" id="A0A1X3FVC5"/>
<keyword evidence="2" id="KW-0732">Signal</keyword>
<reference evidence="3 4" key="1">
    <citation type="submission" date="2017-03" db="EMBL/GenBank/DDBJ databases">
        <title>Whole genome sequences of fourteen strains of Bradyrhizobium canariense and one strain of Bradyrhizobium japonicum isolated from Lupinus (Papilionoideae: Genisteae) species in Algeria.</title>
        <authorList>
            <person name="Crovadore J."/>
            <person name="Chekireb D."/>
            <person name="Brachmann A."/>
            <person name="Chablais R."/>
            <person name="Cochard B."/>
            <person name="Lefort F."/>
        </authorList>
    </citation>
    <scope>NUCLEOTIDE SEQUENCE [LARGE SCALE GENOMIC DNA]</scope>
    <source>
        <strain evidence="3 4">UBMA195</strain>
    </source>
</reference>
<dbReference type="Gene3D" id="3.40.190.150">
    <property type="entry name" value="Bordetella uptake gene, domain 1"/>
    <property type="match status" value="1"/>
</dbReference>
<evidence type="ECO:0008006" key="5">
    <source>
        <dbReference type="Google" id="ProtNLM"/>
    </source>
</evidence>
<evidence type="ECO:0000313" key="3">
    <source>
        <dbReference type="EMBL" id="OSJ02753.1"/>
    </source>
</evidence>
<comment type="caution">
    <text evidence="3">The sequence shown here is derived from an EMBL/GenBank/DDBJ whole genome shotgun (WGS) entry which is preliminary data.</text>
</comment>
<dbReference type="SUPFAM" id="SSF53850">
    <property type="entry name" value="Periplasmic binding protein-like II"/>
    <property type="match status" value="1"/>
</dbReference>
<dbReference type="OrthoDB" id="9780943at2"/>
<feature type="signal peptide" evidence="2">
    <location>
        <begin position="1"/>
        <end position="28"/>
    </location>
</feature>
<dbReference type="PANTHER" id="PTHR42928">
    <property type="entry name" value="TRICARBOXYLATE-BINDING PROTEIN"/>
    <property type="match status" value="1"/>
</dbReference>
<feature type="chain" id="PRO_5011905870" description="Tripartite-type tricarboxylate transporter, receptor component TctC" evidence="2">
    <location>
        <begin position="29"/>
        <end position="325"/>
    </location>
</feature>